<accession>A0AC61MSQ8</accession>
<name>A0AC61MSQ8_9FIRM</name>
<reference evidence="1 2" key="1">
    <citation type="journal article" date="2022" name="Int. J. Syst. Evol. Microbiol.">
        <title>Miniphocaeibacter halophilus sp. nov., an ammonium-tolerant acetate-producing bacterium isolated from a biogas system.</title>
        <authorList>
            <person name="Schnurer A."/>
            <person name="Singh A."/>
            <person name="Bi S."/>
            <person name="Qiao W."/>
            <person name="Westerholm M."/>
        </authorList>
    </citation>
    <scope>NUCLEOTIDE SEQUENCE [LARGE SCALE GENOMIC DNA]</scope>
    <source>
        <strain evidence="1 2">AMB_01</strain>
    </source>
</reference>
<evidence type="ECO:0000313" key="1">
    <source>
        <dbReference type="EMBL" id="QQK08632.1"/>
    </source>
</evidence>
<dbReference type="EMBL" id="CP066744">
    <property type="protein sequence ID" value="QQK08632.1"/>
    <property type="molecule type" value="Genomic_DNA"/>
</dbReference>
<sequence>MLRYTNAKDVDSVLEIYKMASESLKTDGVDQWQNEGPNKSTLIKDMEMEYSYVLEEKGEIKGTAAIIFDGEKTYDLIFNGNWLNEEEYCTIHRFAVNVNYRQEGNAGKMLRKIEKICLSKGIYNIRIDTHEDNFKMRNFLEKNGFLECGRIFLRNGDLRVAYQKVL</sequence>
<keyword evidence="2" id="KW-1185">Reference proteome</keyword>
<organism evidence="1 2">
    <name type="scientific">Miniphocaeibacter halophilus</name>
    <dbReference type="NCBI Taxonomy" id="2931922"/>
    <lineage>
        <taxon>Bacteria</taxon>
        <taxon>Bacillati</taxon>
        <taxon>Bacillota</taxon>
        <taxon>Tissierellia</taxon>
        <taxon>Tissierellales</taxon>
        <taxon>Peptoniphilaceae</taxon>
        <taxon>Miniphocaeibacter</taxon>
    </lineage>
</organism>
<evidence type="ECO:0000313" key="2">
    <source>
        <dbReference type="Proteomes" id="UP000595814"/>
    </source>
</evidence>
<protein>
    <submittedName>
        <fullName evidence="1">GNAT family N-acetyltransferase</fullName>
    </submittedName>
</protein>
<gene>
    <name evidence="1" type="ORF">JFY71_03575</name>
</gene>
<dbReference type="Proteomes" id="UP000595814">
    <property type="component" value="Chromosome"/>
</dbReference>
<proteinExistence type="predicted"/>